<dbReference type="EMBL" id="FN653103">
    <property type="protein sequence ID" value="CBY12011.1"/>
    <property type="molecule type" value="Genomic_DNA"/>
</dbReference>
<evidence type="ECO:0000313" key="1">
    <source>
        <dbReference type="EMBL" id="CBY12011.1"/>
    </source>
</evidence>
<dbReference type="Proteomes" id="UP000001307">
    <property type="component" value="Unassembled WGS sequence"/>
</dbReference>
<protein>
    <submittedName>
        <fullName evidence="1">Uncharacterized protein</fullName>
    </submittedName>
</protein>
<dbReference type="InParanoid" id="E4XQC5"/>
<name>E4XQC5_OIKDI</name>
<organism evidence="1">
    <name type="scientific">Oikopleura dioica</name>
    <name type="common">Tunicate</name>
    <dbReference type="NCBI Taxonomy" id="34765"/>
    <lineage>
        <taxon>Eukaryota</taxon>
        <taxon>Metazoa</taxon>
        <taxon>Chordata</taxon>
        <taxon>Tunicata</taxon>
        <taxon>Appendicularia</taxon>
        <taxon>Copelata</taxon>
        <taxon>Oikopleuridae</taxon>
        <taxon>Oikopleura</taxon>
    </lineage>
</organism>
<dbReference type="AlphaFoldDB" id="E4XQC5"/>
<proteinExistence type="predicted"/>
<gene>
    <name evidence="1" type="ORF">GSOID_T00017428001</name>
</gene>
<evidence type="ECO:0000313" key="2">
    <source>
        <dbReference type="Proteomes" id="UP000001307"/>
    </source>
</evidence>
<keyword evidence="2" id="KW-1185">Reference proteome</keyword>
<sequence>MELIPKLHDSLQVIQSNLGPWRCMSIMDWSLDETRGFLVISMQEYWNIGEGRVFDERYRKNAAIALSHLREKYEMLEIRVPVKRSEEKVTYNCWLAFVSPDYETKMLIRSLDSLMAYVAPDYTGKKELEWKFPQLKLGRTIKKGDRIQKLKTIGEVFKRFKNEEQDMTTWKVDYFGSENPETEEEWTYKKGDIKKVQMRWTENLESGKLTNVSPQNGKFLDNNRAAVIVGKDRKEELWKRFR</sequence>
<reference evidence="1" key="1">
    <citation type="journal article" date="2010" name="Science">
        <title>Plasticity of animal genome architecture unmasked by rapid evolution of a pelagic tunicate.</title>
        <authorList>
            <person name="Denoeud F."/>
            <person name="Henriet S."/>
            <person name="Mungpakdee S."/>
            <person name="Aury J.M."/>
            <person name="Da Silva C."/>
            <person name="Brinkmann H."/>
            <person name="Mikhaleva J."/>
            <person name="Olsen L.C."/>
            <person name="Jubin C."/>
            <person name="Canestro C."/>
            <person name="Bouquet J.M."/>
            <person name="Danks G."/>
            <person name="Poulain J."/>
            <person name="Campsteijn C."/>
            <person name="Adamski M."/>
            <person name="Cross I."/>
            <person name="Yadetie F."/>
            <person name="Muffato M."/>
            <person name="Louis A."/>
            <person name="Butcher S."/>
            <person name="Tsagkogeorga G."/>
            <person name="Konrad A."/>
            <person name="Singh S."/>
            <person name="Jensen M.F."/>
            <person name="Cong E.H."/>
            <person name="Eikeseth-Otteraa H."/>
            <person name="Noel B."/>
            <person name="Anthouard V."/>
            <person name="Porcel B.M."/>
            <person name="Kachouri-Lafond R."/>
            <person name="Nishino A."/>
            <person name="Ugolini M."/>
            <person name="Chourrout P."/>
            <person name="Nishida H."/>
            <person name="Aasland R."/>
            <person name="Huzurbazar S."/>
            <person name="Westhof E."/>
            <person name="Delsuc F."/>
            <person name="Lehrach H."/>
            <person name="Reinhardt R."/>
            <person name="Weissenbach J."/>
            <person name="Roy S.W."/>
            <person name="Artiguenave F."/>
            <person name="Postlethwait J.H."/>
            <person name="Manak J.R."/>
            <person name="Thompson E.M."/>
            <person name="Jaillon O."/>
            <person name="Du Pasquier L."/>
            <person name="Boudinot P."/>
            <person name="Liberles D.A."/>
            <person name="Volff J.N."/>
            <person name="Philippe H."/>
            <person name="Lenhard B."/>
            <person name="Roest Crollius H."/>
            <person name="Wincker P."/>
            <person name="Chourrout D."/>
        </authorList>
    </citation>
    <scope>NUCLEOTIDE SEQUENCE [LARGE SCALE GENOMIC DNA]</scope>
</reference>
<accession>E4XQC5</accession>